<dbReference type="Pfam" id="PF01566">
    <property type="entry name" value="Nramp"/>
    <property type="match status" value="1"/>
</dbReference>
<feature type="transmembrane region" description="Helical" evidence="6">
    <location>
        <begin position="157"/>
        <end position="176"/>
    </location>
</feature>
<accession>A0A1V4SUQ8</accession>
<name>A0A1V4SUQ8_9CLOT</name>
<evidence type="ECO:0000313" key="7">
    <source>
        <dbReference type="EMBL" id="OPX47566.1"/>
    </source>
</evidence>
<dbReference type="GO" id="GO:0005886">
    <property type="term" value="C:plasma membrane"/>
    <property type="evidence" value="ECO:0007669"/>
    <property type="project" value="TreeGrafter"/>
</dbReference>
<keyword evidence="5 6" id="KW-0472">Membrane</keyword>
<evidence type="ECO:0000256" key="4">
    <source>
        <dbReference type="ARBA" id="ARBA00022989"/>
    </source>
</evidence>
<dbReference type="AlphaFoldDB" id="A0A1V4SUQ8"/>
<feature type="transmembrane region" description="Helical" evidence="6">
    <location>
        <begin position="20"/>
        <end position="46"/>
    </location>
</feature>
<keyword evidence="3 6" id="KW-0812">Transmembrane</keyword>
<evidence type="ECO:0000256" key="1">
    <source>
        <dbReference type="ARBA" id="ARBA00004141"/>
    </source>
</evidence>
<dbReference type="InterPro" id="IPR001046">
    <property type="entry name" value="NRAMP_fam"/>
</dbReference>
<dbReference type="RefSeq" id="WP_080022967.1">
    <property type="nucleotide sequence ID" value="NZ_LTAY01000044.1"/>
</dbReference>
<dbReference type="GO" id="GO:0034755">
    <property type="term" value="P:iron ion transmembrane transport"/>
    <property type="evidence" value="ECO:0007669"/>
    <property type="project" value="TreeGrafter"/>
</dbReference>
<comment type="caution">
    <text evidence="7">The sequence shown here is derived from an EMBL/GenBank/DDBJ whole genome shotgun (WGS) entry which is preliminary data.</text>
</comment>
<dbReference type="GO" id="GO:0005384">
    <property type="term" value="F:manganese ion transmembrane transporter activity"/>
    <property type="evidence" value="ECO:0007669"/>
    <property type="project" value="TreeGrafter"/>
</dbReference>
<feature type="transmembrane region" description="Helical" evidence="6">
    <location>
        <begin position="290"/>
        <end position="315"/>
    </location>
</feature>
<evidence type="ECO:0000256" key="2">
    <source>
        <dbReference type="ARBA" id="ARBA00022448"/>
    </source>
</evidence>
<feature type="transmembrane region" description="Helical" evidence="6">
    <location>
        <begin position="120"/>
        <end position="145"/>
    </location>
</feature>
<keyword evidence="4 6" id="KW-1133">Transmembrane helix</keyword>
<dbReference type="PANTHER" id="PTHR11706">
    <property type="entry name" value="SOLUTE CARRIER PROTEIN FAMILY 11 MEMBER"/>
    <property type="match status" value="1"/>
</dbReference>
<feature type="transmembrane region" description="Helical" evidence="6">
    <location>
        <begin position="196"/>
        <end position="215"/>
    </location>
</feature>
<feature type="transmembrane region" description="Helical" evidence="6">
    <location>
        <begin position="369"/>
        <end position="386"/>
    </location>
</feature>
<evidence type="ECO:0000313" key="8">
    <source>
        <dbReference type="Proteomes" id="UP000191448"/>
    </source>
</evidence>
<proteinExistence type="predicted"/>
<comment type="subcellular location">
    <subcellularLocation>
        <location evidence="1">Membrane</location>
        <topology evidence="1">Multi-pass membrane protein</topology>
    </subcellularLocation>
</comment>
<reference evidence="7 8" key="1">
    <citation type="submission" date="2016-02" db="EMBL/GenBank/DDBJ databases">
        <title>Genome sequence of Clostridium thermobutyricum DSM 4928.</title>
        <authorList>
            <person name="Poehlein A."/>
            <person name="Daniel R."/>
        </authorList>
    </citation>
    <scope>NUCLEOTIDE SEQUENCE [LARGE SCALE GENOMIC DNA]</scope>
    <source>
        <strain evidence="7 8">DSM 4928</strain>
    </source>
</reference>
<dbReference type="GO" id="GO:0015086">
    <property type="term" value="F:cadmium ion transmembrane transporter activity"/>
    <property type="evidence" value="ECO:0007669"/>
    <property type="project" value="TreeGrafter"/>
</dbReference>
<dbReference type="EMBL" id="LTAY01000044">
    <property type="protein sequence ID" value="OPX47566.1"/>
    <property type="molecule type" value="Genomic_DNA"/>
</dbReference>
<feature type="transmembrane region" description="Helical" evidence="6">
    <location>
        <begin position="336"/>
        <end position="357"/>
    </location>
</feature>
<protein>
    <submittedName>
        <fullName evidence="7">Divalent metal cation transporter MntH</fullName>
    </submittedName>
</protein>
<feature type="transmembrane region" description="Helical" evidence="6">
    <location>
        <begin position="398"/>
        <end position="417"/>
    </location>
</feature>
<sequence>MTELHMEDQMRNKRRRRNFFMLLAAMGPGITVMLADTDAGSIITAAQSGAQWGYKLILINLILVPMLYFVQELTTRLGITTGKGHGELIKEHMGKVWAWIAVVALFVSTIGALITEFSGMMGVGLLFGVSKWIMVPLVVACLILLSATGKYKTVERVAIVVGLFELVFIPAMFFAHPNYGHVVSSIFGHQPLNNSAYWLLISANVGAVIMPWMVFYQQGAVVDKKLTEKDMKFSRIDTAVGSLVTQLIVVVIIIAVAATIGKHNPNAPLNSIQEISDALTPFLGVMGGKIVFAIGISGAALIAAIVVSLAASWGFGELFNKPCSLNNTWREAPIFYAFYCGAMIVGGIIVLSGVPLVPLTLGVEVLNTLLLPLVLGFLLVLGWKALPKAYALKGWEKVILLFIYFVVCGLGVVTVYMTPQIHEFFRYIIGLL</sequence>
<organism evidence="7 8">
    <name type="scientific">Clostridium thermobutyricum DSM 4928</name>
    <dbReference type="NCBI Taxonomy" id="1121339"/>
    <lineage>
        <taxon>Bacteria</taxon>
        <taxon>Bacillati</taxon>
        <taxon>Bacillota</taxon>
        <taxon>Clostridia</taxon>
        <taxon>Eubacteriales</taxon>
        <taxon>Clostridiaceae</taxon>
        <taxon>Clostridium</taxon>
    </lineage>
</organism>
<evidence type="ECO:0000256" key="6">
    <source>
        <dbReference type="SAM" id="Phobius"/>
    </source>
</evidence>
<evidence type="ECO:0000256" key="5">
    <source>
        <dbReference type="ARBA" id="ARBA00023136"/>
    </source>
</evidence>
<dbReference type="OrthoDB" id="141480at2"/>
<gene>
    <name evidence="7" type="primary">mntH</name>
    <name evidence="7" type="ORF">CLTHE_17830</name>
</gene>
<dbReference type="Proteomes" id="UP000191448">
    <property type="component" value="Unassembled WGS sequence"/>
</dbReference>
<feature type="transmembrane region" description="Helical" evidence="6">
    <location>
        <begin position="52"/>
        <end position="70"/>
    </location>
</feature>
<dbReference type="PANTHER" id="PTHR11706:SF33">
    <property type="entry name" value="NATURAL RESISTANCE-ASSOCIATED MACROPHAGE PROTEIN 2"/>
    <property type="match status" value="1"/>
</dbReference>
<feature type="transmembrane region" description="Helical" evidence="6">
    <location>
        <begin position="236"/>
        <end position="260"/>
    </location>
</feature>
<feature type="transmembrane region" description="Helical" evidence="6">
    <location>
        <begin position="96"/>
        <end position="114"/>
    </location>
</feature>
<evidence type="ECO:0000256" key="3">
    <source>
        <dbReference type="ARBA" id="ARBA00022692"/>
    </source>
</evidence>
<keyword evidence="2" id="KW-0813">Transport</keyword>